<dbReference type="InterPro" id="IPR012767">
    <property type="entry name" value="Trehalose_TreY"/>
</dbReference>
<organism evidence="2 3">
    <name type="scientific">Sphingomonas faeni</name>
    <dbReference type="NCBI Taxonomy" id="185950"/>
    <lineage>
        <taxon>Bacteria</taxon>
        <taxon>Pseudomonadati</taxon>
        <taxon>Pseudomonadota</taxon>
        <taxon>Alphaproteobacteria</taxon>
        <taxon>Sphingomonadales</taxon>
        <taxon>Sphingomonadaceae</taxon>
        <taxon>Sphingomonas</taxon>
    </lineage>
</organism>
<dbReference type="EMBL" id="QAYE01000008">
    <property type="protein sequence ID" value="PTW44926.1"/>
    <property type="molecule type" value="Genomic_DNA"/>
</dbReference>
<dbReference type="NCBIfam" id="TIGR02401">
    <property type="entry name" value="trehalose_TreY"/>
    <property type="match status" value="1"/>
</dbReference>
<dbReference type="GO" id="GO:0005992">
    <property type="term" value="P:trehalose biosynthetic process"/>
    <property type="evidence" value="ECO:0007669"/>
    <property type="project" value="TreeGrafter"/>
</dbReference>
<evidence type="ECO:0000313" key="2">
    <source>
        <dbReference type="EMBL" id="PTW44926.1"/>
    </source>
</evidence>
<reference evidence="2 3" key="1">
    <citation type="submission" date="2018-04" db="EMBL/GenBank/DDBJ databases">
        <title>Genomic Encyclopedia of Type Strains, Phase III (KMG-III): the genomes of soil and plant-associated and newly described type strains.</title>
        <authorList>
            <person name="Whitman W."/>
        </authorList>
    </citation>
    <scope>NUCLEOTIDE SEQUENCE [LARGE SCALE GENOMIC DNA]</scope>
    <source>
        <strain evidence="2 3">MA-olki</strain>
    </source>
</reference>
<gene>
    <name evidence="2" type="ORF">C8J25_10814</name>
</gene>
<dbReference type="Pfam" id="PF00128">
    <property type="entry name" value="Alpha-amylase"/>
    <property type="match status" value="1"/>
</dbReference>
<dbReference type="Gene3D" id="1.10.10.470">
    <property type="entry name" value="Maltooligosyl trehalose synthase, domain 4"/>
    <property type="match status" value="1"/>
</dbReference>
<dbReference type="PANTHER" id="PTHR10357">
    <property type="entry name" value="ALPHA-AMYLASE FAMILY MEMBER"/>
    <property type="match status" value="1"/>
</dbReference>
<dbReference type="Gene3D" id="3.20.20.80">
    <property type="entry name" value="Glycosidases"/>
    <property type="match status" value="1"/>
</dbReference>
<dbReference type="SMART" id="SM00642">
    <property type="entry name" value="Aamy"/>
    <property type="match status" value="1"/>
</dbReference>
<dbReference type="Gene3D" id="3.30.1590.10">
    <property type="entry name" value="Maltooligosyl trehalose synthase, domain 2"/>
    <property type="match status" value="1"/>
</dbReference>
<dbReference type="InterPro" id="IPR006047">
    <property type="entry name" value="GH13_cat_dom"/>
</dbReference>
<protein>
    <submittedName>
        <fullName evidence="2">Maltooligosyl trehalose synthase</fullName>
    </submittedName>
</protein>
<dbReference type="Proteomes" id="UP000244013">
    <property type="component" value="Unassembled WGS sequence"/>
</dbReference>
<name>A0A2T5U0A5_9SPHN</name>
<dbReference type="AlphaFoldDB" id="A0A2T5U0A5"/>
<dbReference type="SUPFAM" id="SSF51445">
    <property type="entry name" value="(Trans)glycosidases"/>
    <property type="match status" value="1"/>
</dbReference>
<dbReference type="RefSeq" id="WP_107955081.1">
    <property type="nucleotide sequence ID" value="NZ_QAYE01000008.1"/>
</dbReference>
<proteinExistence type="predicted"/>
<dbReference type="PANTHER" id="PTHR10357:SF216">
    <property type="entry name" value="MALTOOLIGOSYL TREHALOSE SYNTHASE-RELATED"/>
    <property type="match status" value="1"/>
</dbReference>
<dbReference type="OrthoDB" id="9761577at2"/>
<dbReference type="GeneID" id="91006927"/>
<dbReference type="InterPro" id="IPR013797">
    <property type="entry name" value="Maltooligo_trehalose_synth_4"/>
</dbReference>
<dbReference type="Gene3D" id="1.10.150.200">
    <property type="entry name" value="Maltooligosyl trehalose synthase, domain 3"/>
    <property type="match status" value="1"/>
</dbReference>
<evidence type="ECO:0000313" key="3">
    <source>
        <dbReference type="Proteomes" id="UP000244013"/>
    </source>
</evidence>
<evidence type="ECO:0000259" key="1">
    <source>
        <dbReference type="SMART" id="SM00642"/>
    </source>
</evidence>
<dbReference type="CDD" id="cd11336">
    <property type="entry name" value="AmyAc_MTSase"/>
    <property type="match status" value="1"/>
</dbReference>
<comment type="caution">
    <text evidence="2">The sequence shown here is derived from an EMBL/GenBank/DDBJ whole genome shotgun (WGS) entry which is preliminary data.</text>
</comment>
<feature type="domain" description="Glycosyl hydrolase family 13 catalytic" evidence="1">
    <location>
        <begin position="10"/>
        <end position="707"/>
    </location>
</feature>
<sequence>MNPATTPRATYRFQFHKDFTFADAEALVPYLDDLGISHVYASPITTARSGSTHGYDVVDPTRINPELGGEDAFRSLVAALRARNMGVIIDIVPNHIGVAGGENAWWNDVLTHGKDSEFARYFDIDWREKLVLPILGDPLAETLANGALKVEQNDGRYILEAYGEHRLPLRDEDQATAATDDIAALIGRQHYRLASWRVANDELNWRRFFTINDLAGLRAEDPVVFEATHALYFRLYAEGLIDGVRVDHVDGLTDPARYCRTLRARLDAIERPADAPPGPAYLVIEKILADGEPLSTDWGVDGTSGYDFMEQVTALLHAPAGAEPLAKFWADISGRSADFAPEELRARQELLAWQFDAQHRRCVEAFVALARSTPECDGLTRGMLHRAIERLLWVFPVYRTYGTGEAAPLADAEIREAVRQRVAEFVPPGEGAVVDLILSWLAGEGPGDAALTADAVRQFQQLSAPIAAKAVEDTAFYRYGRLLSRNDVGFDAARISLDIGTFHAAMIERAREWPSAMIATATHDHKRGEDVRARLAVLSAMPDFWRARVEHWLELAAFYAEGVDPADTYMLLQTLVGAWPADLTAANAEGLSDYAERIVAWQEKALREAKLRSSWEAPDEAYENRCHDLARAFLDSERSADFLQDMTAFVDRIAPAAKQNSLAQVALRYTVPGVPDLYQGTEIADLSLVDPDNRRPVDYAVLRDTLRAGDAPKMRSIKHLLDLRRTHPALFSNGDYAPIAVTGEREDHVMAFQREHEGVTLRCTIALRCAERYLDGMTAADWWGDTALSSGERILDLLGEDGVWVDLVASDPALAA</sequence>
<dbReference type="GO" id="GO:0047470">
    <property type="term" value="F:(1,4)-alpha-D-glucan 1-alpha-D-glucosylmutase activity"/>
    <property type="evidence" value="ECO:0007669"/>
    <property type="project" value="TreeGrafter"/>
</dbReference>
<dbReference type="GO" id="GO:0030980">
    <property type="term" value="P:alpha-glucan catabolic process"/>
    <property type="evidence" value="ECO:0007669"/>
    <property type="project" value="TreeGrafter"/>
</dbReference>
<accession>A0A2T5U0A5</accession>
<dbReference type="InterPro" id="IPR017853">
    <property type="entry name" value="GH"/>
</dbReference>